<accession>A0ABP6XQL7</accession>
<proteinExistence type="inferred from homology"/>
<feature type="domain" description="Solute-binding protein family 3/N-terminal" evidence="5">
    <location>
        <begin position="50"/>
        <end position="275"/>
    </location>
</feature>
<evidence type="ECO:0000256" key="1">
    <source>
        <dbReference type="ARBA" id="ARBA00010333"/>
    </source>
</evidence>
<dbReference type="Pfam" id="PF00497">
    <property type="entry name" value="SBP_bac_3"/>
    <property type="match status" value="1"/>
</dbReference>
<dbReference type="PROSITE" id="PS51257">
    <property type="entry name" value="PROKAR_LIPOPROTEIN"/>
    <property type="match status" value="1"/>
</dbReference>
<dbReference type="Gene3D" id="3.40.190.10">
    <property type="entry name" value="Periplasmic binding protein-like II"/>
    <property type="match status" value="2"/>
</dbReference>
<evidence type="ECO:0000313" key="7">
    <source>
        <dbReference type="Proteomes" id="UP001500767"/>
    </source>
</evidence>
<dbReference type="PANTHER" id="PTHR30085">
    <property type="entry name" value="AMINO ACID ABC TRANSPORTER PERMEASE"/>
    <property type="match status" value="1"/>
</dbReference>
<sequence length="286" mass="29889">MNAARTRRAGRVALAAVGSALLTTTLAACGGSAEPNASPSLVPGASSGGRLTIGIPFDEPGLGMKDGDSYSGFDVETATYVAKALGVPAENITFVEAEGDTRQQLLTSGGADLIVSTFSITDERKQVVDFAGPYFDAEQDLLVRRNEEDITGPATLTGRTLCTVPGTTSADEILKRYKGRITLLEKPRYSECVSALAASEVDAVTTDDVILAGFAAEPQYKGKLRVLGKGFSEERYGIGVKKGDTAMVTNVNAALTSYVADGSWKAALRKTVGPSGYRLPSPPKIA</sequence>
<dbReference type="PANTHER" id="PTHR30085:SF6">
    <property type="entry name" value="ABC TRANSPORTER GLUTAMINE-BINDING PROTEIN GLNH"/>
    <property type="match status" value="1"/>
</dbReference>
<dbReference type="Proteomes" id="UP001500767">
    <property type="component" value="Unassembled WGS sequence"/>
</dbReference>
<keyword evidence="3 4" id="KW-0732">Signal</keyword>
<dbReference type="EMBL" id="BAAAYR010000004">
    <property type="protein sequence ID" value="GAA3570476.1"/>
    <property type="molecule type" value="Genomic_DNA"/>
</dbReference>
<evidence type="ECO:0000256" key="3">
    <source>
        <dbReference type="ARBA" id="ARBA00022729"/>
    </source>
</evidence>
<comment type="similarity">
    <text evidence="1">Belongs to the bacterial solute-binding protein 3 family.</text>
</comment>
<dbReference type="CDD" id="cd13690">
    <property type="entry name" value="PBP2_GluB"/>
    <property type="match status" value="1"/>
</dbReference>
<keyword evidence="2" id="KW-0813">Transport</keyword>
<reference evidence="7" key="1">
    <citation type="journal article" date="2019" name="Int. J. Syst. Evol. Microbiol.">
        <title>The Global Catalogue of Microorganisms (GCM) 10K type strain sequencing project: providing services to taxonomists for standard genome sequencing and annotation.</title>
        <authorList>
            <consortium name="The Broad Institute Genomics Platform"/>
            <consortium name="The Broad Institute Genome Sequencing Center for Infectious Disease"/>
            <person name="Wu L."/>
            <person name="Ma J."/>
        </authorList>
    </citation>
    <scope>NUCLEOTIDE SEQUENCE [LARGE SCALE GENOMIC DNA]</scope>
    <source>
        <strain evidence="7">JCM 16540</strain>
    </source>
</reference>
<feature type="chain" id="PRO_5045676144" evidence="4">
    <location>
        <begin position="28"/>
        <end position="286"/>
    </location>
</feature>
<dbReference type="RefSeq" id="WP_344742468.1">
    <property type="nucleotide sequence ID" value="NZ_BAAAYR010000004.1"/>
</dbReference>
<protein>
    <submittedName>
        <fullName evidence="6">Glutamate ABC transporter substrate-binding protein</fullName>
    </submittedName>
</protein>
<evidence type="ECO:0000313" key="6">
    <source>
        <dbReference type="EMBL" id="GAA3570476.1"/>
    </source>
</evidence>
<organism evidence="6 7">
    <name type="scientific">Microlunatus spumicola</name>
    <dbReference type="NCBI Taxonomy" id="81499"/>
    <lineage>
        <taxon>Bacteria</taxon>
        <taxon>Bacillati</taxon>
        <taxon>Actinomycetota</taxon>
        <taxon>Actinomycetes</taxon>
        <taxon>Propionibacteriales</taxon>
        <taxon>Propionibacteriaceae</taxon>
        <taxon>Microlunatus</taxon>
    </lineage>
</organism>
<gene>
    <name evidence="6" type="ORF">GCM10022197_28620</name>
</gene>
<keyword evidence="7" id="KW-1185">Reference proteome</keyword>
<comment type="caution">
    <text evidence="6">The sequence shown here is derived from an EMBL/GenBank/DDBJ whole genome shotgun (WGS) entry which is preliminary data.</text>
</comment>
<dbReference type="InterPro" id="IPR001638">
    <property type="entry name" value="Solute-binding_3/MltF_N"/>
</dbReference>
<feature type="signal peptide" evidence="4">
    <location>
        <begin position="1"/>
        <end position="27"/>
    </location>
</feature>
<dbReference type="SMART" id="SM00062">
    <property type="entry name" value="PBPb"/>
    <property type="match status" value="1"/>
</dbReference>
<evidence type="ECO:0000256" key="2">
    <source>
        <dbReference type="ARBA" id="ARBA00022448"/>
    </source>
</evidence>
<dbReference type="SUPFAM" id="SSF53850">
    <property type="entry name" value="Periplasmic binding protein-like II"/>
    <property type="match status" value="1"/>
</dbReference>
<evidence type="ECO:0000259" key="5">
    <source>
        <dbReference type="SMART" id="SM00062"/>
    </source>
</evidence>
<evidence type="ECO:0000256" key="4">
    <source>
        <dbReference type="SAM" id="SignalP"/>
    </source>
</evidence>
<name>A0ABP6XQL7_9ACTN</name>
<dbReference type="InterPro" id="IPR051455">
    <property type="entry name" value="Bact_solute-bind_prot3"/>
</dbReference>